<evidence type="ECO:0000313" key="2">
    <source>
        <dbReference type="Proteomes" id="UP000000305"/>
    </source>
</evidence>
<dbReference type="HOGENOM" id="CLU_2592189_0_0_1"/>
<sequence>MLPRASTPKYYSAPSRIMKAPEYYTESSKFYTTKNLSCGSILSFLVVDKNNSADADVLMLQAGLMGPGLITGVLMSSGYS</sequence>
<dbReference type="EMBL" id="GL732524">
    <property type="protein sequence ID" value="EFX89783.1"/>
    <property type="molecule type" value="Genomic_DNA"/>
</dbReference>
<keyword evidence="2" id="KW-1185">Reference proteome</keyword>
<proteinExistence type="predicted"/>
<name>E9FSQ4_DAPPU</name>
<protein>
    <submittedName>
        <fullName evidence="1">Uncharacterized protein</fullName>
    </submittedName>
</protein>
<reference evidence="1 2" key="1">
    <citation type="journal article" date="2011" name="Science">
        <title>The ecoresponsive genome of Daphnia pulex.</title>
        <authorList>
            <person name="Colbourne J.K."/>
            <person name="Pfrender M.E."/>
            <person name="Gilbert D."/>
            <person name="Thomas W.K."/>
            <person name="Tucker A."/>
            <person name="Oakley T.H."/>
            <person name="Tokishita S."/>
            <person name="Aerts A."/>
            <person name="Arnold G.J."/>
            <person name="Basu M.K."/>
            <person name="Bauer D.J."/>
            <person name="Caceres C.E."/>
            <person name="Carmel L."/>
            <person name="Casola C."/>
            <person name="Choi J.H."/>
            <person name="Detter J.C."/>
            <person name="Dong Q."/>
            <person name="Dusheyko S."/>
            <person name="Eads B.D."/>
            <person name="Frohlich T."/>
            <person name="Geiler-Samerotte K.A."/>
            <person name="Gerlach D."/>
            <person name="Hatcher P."/>
            <person name="Jogdeo S."/>
            <person name="Krijgsveld J."/>
            <person name="Kriventseva E.V."/>
            <person name="Kultz D."/>
            <person name="Laforsch C."/>
            <person name="Lindquist E."/>
            <person name="Lopez J."/>
            <person name="Manak J.R."/>
            <person name="Muller J."/>
            <person name="Pangilinan J."/>
            <person name="Patwardhan R.P."/>
            <person name="Pitluck S."/>
            <person name="Pritham E.J."/>
            <person name="Rechtsteiner A."/>
            <person name="Rho M."/>
            <person name="Rogozin I.B."/>
            <person name="Sakarya O."/>
            <person name="Salamov A."/>
            <person name="Schaack S."/>
            <person name="Shapiro H."/>
            <person name="Shiga Y."/>
            <person name="Skalitzky C."/>
            <person name="Smith Z."/>
            <person name="Souvorov A."/>
            <person name="Sung W."/>
            <person name="Tang Z."/>
            <person name="Tsuchiya D."/>
            <person name="Tu H."/>
            <person name="Vos H."/>
            <person name="Wang M."/>
            <person name="Wolf Y.I."/>
            <person name="Yamagata H."/>
            <person name="Yamada T."/>
            <person name="Ye Y."/>
            <person name="Shaw J.R."/>
            <person name="Andrews J."/>
            <person name="Crease T.J."/>
            <person name="Tang H."/>
            <person name="Lucas S.M."/>
            <person name="Robertson H.M."/>
            <person name="Bork P."/>
            <person name="Koonin E.V."/>
            <person name="Zdobnov E.M."/>
            <person name="Grigoriev I.V."/>
            <person name="Lynch M."/>
            <person name="Boore J.L."/>
        </authorList>
    </citation>
    <scope>NUCLEOTIDE SEQUENCE [LARGE SCALE GENOMIC DNA]</scope>
</reference>
<dbReference type="InParanoid" id="E9FSQ4"/>
<organism evidence="1 2">
    <name type="scientific">Daphnia pulex</name>
    <name type="common">Water flea</name>
    <dbReference type="NCBI Taxonomy" id="6669"/>
    <lineage>
        <taxon>Eukaryota</taxon>
        <taxon>Metazoa</taxon>
        <taxon>Ecdysozoa</taxon>
        <taxon>Arthropoda</taxon>
        <taxon>Crustacea</taxon>
        <taxon>Branchiopoda</taxon>
        <taxon>Diplostraca</taxon>
        <taxon>Cladocera</taxon>
        <taxon>Anomopoda</taxon>
        <taxon>Daphniidae</taxon>
        <taxon>Daphnia</taxon>
    </lineage>
</organism>
<dbReference type="Proteomes" id="UP000000305">
    <property type="component" value="Unassembled WGS sequence"/>
</dbReference>
<dbReference type="AlphaFoldDB" id="E9FSQ4"/>
<dbReference type="KEGG" id="dpx:DAPPUDRAFT_232923"/>
<accession>E9FSQ4</accession>
<gene>
    <name evidence="1" type="ORF">DAPPUDRAFT_232923</name>
</gene>
<evidence type="ECO:0000313" key="1">
    <source>
        <dbReference type="EMBL" id="EFX89783.1"/>
    </source>
</evidence>